<comment type="catalytic activity">
    <reaction evidence="16">
        <text>5-phospho-beta-D-ribosylamine + glycine + ATP = N(1)-(5-phospho-beta-D-ribosyl)glycinamide + ADP + phosphate + H(+)</text>
        <dbReference type="Rhea" id="RHEA:17453"/>
        <dbReference type="ChEBI" id="CHEBI:15378"/>
        <dbReference type="ChEBI" id="CHEBI:30616"/>
        <dbReference type="ChEBI" id="CHEBI:43474"/>
        <dbReference type="ChEBI" id="CHEBI:57305"/>
        <dbReference type="ChEBI" id="CHEBI:58681"/>
        <dbReference type="ChEBI" id="CHEBI:143788"/>
        <dbReference type="ChEBI" id="CHEBI:456216"/>
        <dbReference type="EC" id="6.3.4.13"/>
    </reaction>
</comment>
<evidence type="ECO:0000256" key="5">
    <source>
        <dbReference type="ARBA" id="ARBA00008630"/>
    </source>
</evidence>
<dbReference type="CDD" id="cd08645">
    <property type="entry name" value="FMT_core_GART"/>
    <property type="match status" value="1"/>
</dbReference>
<dbReference type="InterPro" id="IPR036477">
    <property type="entry name" value="Formyl_transf_N_sf"/>
</dbReference>
<dbReference type="HAMAP" id="MF_00741">
    <property type="entry name" value="AIRS"/>
    <property type="match status" value="1"/>
</dbReference>
<evidence type="ECO:0000256" key="9">
    <source>
        <dbReference type="ARBA" id="ARBA00022723"/>
    </source>
</evidence>
<dbReference type="PANTHER" id="PTHR10520:SF12">
    <property type="entry name" value="TRIFUNCTIONAL PURINE BIOSYNTHETIC PROTEIN ADENOSINE-3"/>
    <property type="match status" value="1"/>
</dbReference>
<evidence type="ECO:0000259" key="17">
    <source>
        <dbReference type="PROSITE" id="PS50975"/>
    </source>
</evidence>
<dbReference type="InterPro" id="IPR016185">
    <property type="entry name" value="PreATP-grasp_dom_sf"/>
</dbReference>
<dbReference type="Pfam" id="PF01071">
    <property type="entry name" value="GARS_A"/>
    <property type="match status" value="1"/>
</dbReference>
<comment type="similarity">
    <text evidence="6 16">In the central section; belongs to the AIR synthase family.</text>
</comment>
<keyword evidence="12 15" id="KW-0067">ATP-binding</keyword>
<dbReference type="FunFam" id="3.90.600.10:FF:000001">
    <property type="entry name" value="Trifunctional purine biosynthetic protein adenosine-3"/>
    <property type="match status" value="1"/>
</dbReference>
<dbReference type="NCBIfam" id="TIGR00877">
    <property type="entry name" value="purD"/>
    <property type="match status" value="1"/>
</dbReference>
<dbReference type="GO" id="GO:0046084">
    <property type="term" value="P:adenine biosynthetic process"/>
    <property type="evidence" value="ECO:0007669"/>
    <property type="project" value="TreeGrafter"/>
</dbReference>
<keyword evidence="11 16" id="KW-0658">Purine biosynthesis</keyword>
<dbReference type="GO" id="GO:0005829">
    <property type="term" value="C:cytosol"/>
    <property type="evidence" value="ECO:0007669"/>
    <property type="project" value="TreeGrafter"/>
</dbReference>
<sequence length="1266" mass="137215">MEWFTYPHPPVNSPVSRLSSSFFAVAAMYDKVLVIGNGGREHAIVWKLAQSPRIQTIYVAPGNAGTSTESKAVNVDLDVKSNKSVVDWCKANGIALVVVGPEEYLCRGLADDLEAAGVKCFGPSGRAAEIEASKAFSKDFMAKYGIPTAQYQNFENAESAKTYIRNADFPALVVKASGLAAGKGVIVAADKTEAIAAIDTIMKDKVLGSAGDTVVVEELLDGDEISVLVFSDGVNYAVMPPAQDHKRLKDGDQGPNTGGMGAYCPCPLVSDEVMEQIRVEVVQRTLDGMRKDGRKFGDPETESVLPLLESDLYETMLACTEGNLPRALPVWKKNLYAVGVVLASGGYPQSYPKGKIITGLEKAREHGVQVFHAGTAKSENHIVTSGGRVMVCLATHSDLRTAKQLAQLGAEIVQFEGKFFRRDIAFRAIGQVSKKDPLTYSMSGVDIAAGDRLVKSITALTDSTKRPGTMGSIGGFGGLFDLKAAGYTDPILVSGTDGVGTKLKIAQSFHFHDTIGIDLVAMCVNDILAQGAEPLFFLDYFACGKLDPGVAKQVIAGITEGCRQAGCSLIGGETAEMPGMYAIGDYDLAGFSVGAVEREKVLPRADIKDGDVIIGFPSSGIHSNGYSLVRKVVERAGLRYTDRAPFVESKKLGEVLLTPTKIYVKMLLSAVKKGYIKALAHITGGGLTENIPRVLPPGFGAFLDCNNWNIQPVFKWIANEGNIGDEEMLRTFNCGLGMVAIASPADAQAIIDESEGQGRIVGKILNIEEGSPKVNVRNFQESLNIRTDEIPKKKFGVLISGSGTNLQALIDHIERLNGRSAAEIALVISNVDGVEGLRRAQRAGIPTKVISHKGYKKREEYDAKLHEALVAAGVEFICLAGFMRIITADFINKWYGKIINIHPSLLPSFKGHDAHRQVLASGVKITGCTVHYVVPEVDAGAIIAQGATTVELEDTEATLQERVKKVEHRVFPEAMEMVAQGQVFLRPDARELRYQLENWLAAVGSPTFGPARAVIAPHAGYQYSGACAAYAYKQIDPTLVRRVFILGPSHHARLGGCALSPAKAYRTPFYDLTIDQEVYEELFETGAFEEVSLHVDENEHSLEMHLPYIAKIMENQEFTIVPIIVGSLSPENEAFYGRLLSKYLADADNLFVVSSDFCHWGARFHYQFYDKSWGNIYQSIEKLDKQGMSIIEELSPTAFTGYLKKYGNTICGRHPIGVLLNAADTLQNSGNGHRMALKFLKYAQSSQCMSMSDSSVSYASAALRLE</sequence>
<dbReference type="OMA" id="EVMQACC"/>
<keyword evidence="7 16" id="KW-0436">Ligase</keyword>
<dbReference type="Gene3D" id="3.90.650.10">
    <property type="entry name" value="PurM-like C-terminal domain"/>
    <property type="match status" value="1"/>
</dbReference>
<dbReference type="GO" id="GO:0004637">
    <property type="term" value="F:phosphoribosylamine-glycine ligase activity"/>
    <property type="evidence" value="ECO:0007669"/>
    <property type="project" value="UniProtKB-UniRule"/>
</dbReference>
<name>A0A9J6H168_HAELO</name>
<evidence type="ECO:0000256" key="15">
    <source>
        <dbReference type="PROSITE-ProRule" id="PRU00409"/>
    </source>
</evidence>
<dbReference type="Pfam" id="PF00551">
    <property type="entry name" value="Formyl_trans_N"/>
    <property type="match status" value="1"/>
</dbReference>
<comment type="pathway">
    <text evidence="1 16">Purine metabolism; IMP biosynthesis via de novo pathway; 5-amino-1-(5-phospho-D-ribosyl)imidazole from N(2)-formyl-N(1)-(5-phospho-D-ribosyl)glycinamide: step 2/2.</text>
</comment>
<accession>A0A9J6H168</accession>
<dbReference type="VEuPathDB" id="VectorBase:HLOH_064725"/>
<comment type="caution">
    <text evidence="18">The sequence shown here is derived from an EMBL/GenBank/DDBJ whole genome shotgun (WGS) entry which is preliminary data.</text>
</comment>
<dbReference type="EC" id="2.1.2.2" evidence="16"/>
<dbReference type="HAMAP" id="MF_00055">
    <property type="entry name" value="MEMO1"/>
    <property type="match status" value="1"/>
</dbReference>
<dbReference type="Gene3D" id="3.90.600.10">
    <property type="entry name" value="Phosphoribosylglycinamide synthetase, C-terminal domain"/>
    <property type="match status" value="1"/>
</dbReference>
<evidence type="ECO:0000256" key="4">
    <source>
        <dbReference type="ARBA" id="ARBA00007423"/>
    </source>
</evidence>
<dbReference type="FunFam" id="3.40.50.170:FF:000006">
    <property type="entry name" value="Trifunctional purine biosynthetic protein adenosine-3"/>
    <property type="match status" value="1"/>
</dbReference>
<dbReference type="SUPFAM" id="SSF51246">
    <property type="entry name" value="Rudiment single hybrid motif"/>
    <property type="match status" value="1"/>
</dbReference>
<dbReference type="Pfam" id="PF02844">
    <property type="entry name" value="GARS_N"/>
    <property type="match status" value="1"/>
</dbReference>
<gene>
    <name evidence="18" type="ORF">HPB48_008799</name>
</gene>
<keyword evidence="9 16" id="KW-0479">Metal-binding</keyword>
<comment type="catalytic activity">
    <reaction evidence="16">
        <text>2-formamido-N(1)-(5-O-phospho-beta-D-ribosyl)acetamidine + ATP = 5-amino-1-(5-phospho-beta-D-ribosyl)imidazole + ADP + phosphate + H(+)</text>
        <dbReference type="Rhea" id="RHEA:23032"/>
        <dbReference type="ChEBI" id="CHEBI:15378"/>
        <dbReference type="ChEBI" id="CHEBI:30616"/>
        <dbReference type="ChEBI" id="CHEBI:43474"/>
        <dbReference type="ChEBI" id="CHEBI:137981"/>
        <dbReference type="ChEBI" id="CHEBI:147287"/>
        <dbReference type="ChEBI" id="CHEBI:456216"/>
        <dbReference type="EC" id="6.3.3.1"/>
    </reaction>
</comment>
<dbReference type="HAMAP" id="MF_00138">
    <property type="entry name" value="GARS"/>
    <property type="match status" value="1"/>
</dbReference>
<dbReference type="SUPFAM" id="SSF56042">
    <property type="entry name" value="PurM C-terminal domain-like"/>
    <property type="match status" value="1"/>
</dbReference>
<evidence type="ECO:0000313" key="19">
    <source>
        <dbReference type="Proteomes" id="UP000821853"/>
    </source>
</evidence>
<dbReference type="InterPro" id="IPR036921">
    <property type="entry name" value="PurM-like_N_sf"/>
</dbReference>
<comment type="pathway">
    <text evidence="2 16">Purine metabolism; IMP biosynthesis via de novo pathway; N(2)-formyl-N(1)-(5-phospho-D-ribosyl)glycinamide from N(1)-(5-phospho-D-ribosyl)glycinamide (10-formyl THF route): step 1/1.</text>
</comment>
<dbReference type="InterPro" id="IPR004607">
    <property type="entry name" value="GART"/>
</dbReference>
<dbReference type="AlphaFoldDB" id="A0A9J6H168"/>
<dbReference type="InterPro" id="IPR016188">
    <property type="entry name" value="PurM-like_N"/>
</dbReference>
<proteinExistence type="inferred from homology"/>
<dbReference type="GO" id="GO:0004644">
    <property type="term" value="F:phosphoribosylglycinamide formyltransferase activity"/>
    <property type="evidence" value="ECO:0007669"/>
    <property type="project" value="UniProtKB-EC"/>
</dbReference>
<dbReference type="Pfam" id="PF01875">
    <property type="entry name" value="Memo"/>
    <property type="match status" value="1"/>
</dbReference>
<dbReference type="InterPro" id="IPR011761">
    <property type="entry name" value="ATP-grasp"/>
</dbReference>
<dbReference type="PANTHER" id="PTHR10520">
    <property type="entry name" value="TRIFUNCTIONAL PURINE BIOSYNTHETIC PROTEIN ADENOSINE-3-RELATED"/>
    <property type="match status" value="1"/>
</dbReference>
<dbReference type="GO" id="GO:0004641">
    <property type="term" value="F:phosphoribosylformylglycinamidine cyclo-ligase activity"/>
    <property type="evidence" value="ECO:0007669"/>
    <property type="project" value="UniProtKB-EC"/>
</dbReference>
<dbReference type="Gene3D" id="3.40.50.170">
    <property type="entry name" value="Formyl transferase, N-terminal domain"/>
    <property type="match status" value="1"/>
</dbReference>
<dbReference type="Gene3D" id="3.30.1330.10">
    <property type="entry name" value="PurM-like, N-terminal domain"/>
    <property type="match status" value="1"/>
</dbReference>
<dbReference type="InterPro" id="IPR002737">
    <property type="entry name" value="MEMO1_fam"/>
</dbReference>
<dbReference type="Gene3D" id="3.30.1490.20">
    <property type="entry name" value="ATP-grasp fold, A domain"/>
    <property type="match status" value="1"/>
</dbReference>
<dbReference type="GO" id="GO:0046872">
    <property type="term" value="F:metal ion binding"/>
    <property type="evidence" value="ECO:0007669"/>
    <property type="project" value="UniProtKB-KW"/>
</dbReference>
<evidence type="ECO:0000256" key="16">
    <source>
        <dbReference type="RuleBase" id="RU363089"/>
    </source>
</evidence>
<dbReference type="OrthoDB" id="6478464at2759"/>
<keyword evidence="19" id="KW-1185">Reference proteome</keyword>
<dbReference type="Proteomes" id="UP000821853">
    <property type="component" value="Chromosome 8"/>
</dbReference>
<dbReference type="SUPFAM" id="SSF56059">
    <property type="entry name" value="Glutathione synthetase ATP-binding domain-like"/>
    <property type="match status" value="1"/>
</dbReference>
<evidence type="ECO:0000256" key="2">
    <source>
        <dbReference type="ARBA" id="ARBA00005054"/>
    </source>
</evidence>
<organism evidence="18 19">
    <name type="scientific">Haemaphysalis longicornis</name>
    <name type="common">Bush tick</name>
    <dbReference type="NCBI Taxonomy" id="44386"/>
    <lineage>
        <taxon>Eukaryota</taxon>
        <taxon>Metazoa</taxon>
        <taxon>Ecdysozoa</taxon>
        <taxon>Arthropoda</taxon>
        <taxon>Chelicerata</taxon>
        <taxon>Arachnida</taxon>
        <taxon>Acari</taxon>
        <taxon>Parasitiformes</taxon>
        <taxon>Ixodida</taxon>
        <taxon>Ixodoidea</taxon>
        <taxon>Ixodidae</taxon>
        <taxon>Haemaphysalinae</taxon>
        <taxon>Haemaphysalis</taxon>
    </lineage>
</organism>
<dbReference type="NCBIfam" id="TIGR00878">
    <property type="entry name" value="purM"/>
    <property type="match status" value="1"/>
</dbReference>
<dbReference type="GO" id="GO:0006189">
    <property type="term" value="P:'de novo' IMP biosynthetic process"/>
    <property type="evidence" value="ECO:0007669"/>
    <property type="project" value="UniProtKB-UniRule"/>
</dbReference>
<dbReference type="Gene3D" id="3.40.830.10">
    <property type="entry name" value="LigB-like"/>
    <property type="match status" value="1"/>
</dbReference>
<dbReference type="InterPro" id="IPR002376">
    <property type="entry name" value="Formyl_transf_N"/>
</dbReference>
<dbReference type="PROSITE" id="PS50975">
    <property type="entry name" value="ATP_GRASP"/>
    <property type="match status" value="1"/>
</dbReference>
<keyword evidence="8" id="KW-0808">Transferase</keyword>
<dbReference type="NCBIfam" id="TIGR00639">
    <property type="entry name" value="PurN"/>
    <property type="match status" value="1"/>
</dbReference>
<dbReference type="InterPro" id="IPR036676">
    <property type="entry name" value="PurM-like_C_sf"/>
</dbReference>
<evidence type="ECO:0000256" key="8">
    <source>
        <dbReference type="ARBA" id="ARBA00022679"/>
    </source>
</evidence>
<dbReference type="InterPro" id="IPR037123">
    <property type="entry name" value="PRibGlycinamide_synth_C_sf"/>
</dbReference>
<dbReference type="SMART" id="SM01209">
    <property type="entry name" value="GARS_A"/>
    <property type="match status" value="1"/>
</dbReference>
<evidence type="ECO:0000256" key="12">
    <source>
        <dbReference type="ARBA" id="ARBA00022840"/>
    </source>
</evidence>
<comment type="similarity">
    <text evidence="4 16">In the N-terminal section; belongs to the GARS family.</text>
</comment>
<dbReference type="Pfam" id="PF02769">
    <property type="entry name" value="AIRS_C"/>
    <property type="match status" value="1"/>
</dbReference>
<keyword evidence="10 15" id="KW-0547">Nucleotide-binding</keyword>
<dbReference type="CDD" id="cd02196">
    <property type="entry name" value="PurM"/>
    <property type="match status" value="1"/>
</dbReference>
<dbReference type="SMART" id="SM01210">
    <property type="entry name" value="GARS_C"/>
    <property type="match status" value="1"/>
</dbReference>
<reference evidence="18 19" key="1">
    <citation type="journal article" date="2020" name="Cell">
        <title>Large-Scale Comparative Analyses of Tick Genomes Elucidate Their Genetic Diversity and Vector Capacities.</title>
        <authorList>
            <consortium name="Tick Genome and Microbiome Consortium (TIGMIC)"/>
            <person name="Jia N."/>
            <person name="Wang J."/>
            <person name="Shi W."/>
            <person name="Du L."/>
            <person name="Sun Y."/>
            <person name="Zhan W."/>
            <person name="Jiang J.F."/>
            <person name="Wang Q."/>
            <person name="Zhang B."/>
            <person name="Ji P."/>
            <person name="Bell-Sakyi L."/>
            <person name="Cui X.M."/>
            <person name="Yuan T.T."/>
            <person name="Jiang B.G."/>
            <person name="Yang W.F."/>
            <person name="Lam T.T."/>
            <person name="Chang Q.C."/>
            <person name="Ding S.J."/>
            <person name="Wang X.J."/>
            <person name="Zhu J.G."/>
            <person name="Ruan X.D."/>
            <person name="Zhao L."/>
            <person name="Wei J.T."/>
            <person name="Ye R.Z."/>
            <person name="Que T.C."/>
            <person name="Du C.H."/>
            <person name="Zhou Y.H."/>
            <person name="Cheng J.X."/>
            <person name="Dai P.F."/>
            <person name="Guo W.B."/>
            <person name="Han X.H."/>
            <person name="Huang E.J."/>
            <person name="Li L.F."/>
            <person name="Wei W."/>
            <person name="Gao Y.C."/>
            <person name="Liu J.Z."/>
            <person name="Shao H.Z."/>
            <person name="Wang X."/>
            <person name="Wang C.C."/>
            <person name="Yang T.C."/>
            <person name="Huo Q.B."/>
            <person name="Li W."/>
            <person name="Chen H.Y."/>
            <person name="Chen S.E."/>
            <person name="Zhou L.G."/>
            <person name="Ni X.B."/>
            <person name="Tian J.H."/>
            <person name="Sheng Y."/>
            <person name="Liu T."/>
            <person name="Pan Y.S."/>
            <person name="Xia L.Y."/>
            <person name="Li J."/>
            <person name="Zhao F."/>
            <person name="Cao W.C."/>
        </authorList>
    </citation>
    <scope>NUCLEOTIDE SEQUENCE [LARGE SCALE GENOMIC DNA]</scope>
    <source>
        <strain evidence="18">HaeL-2018</strain>
    </source>
</reference>
<dbReference type="InterPro" id="IPR013815">
    <property type="entry name" value="ATP_grasp_subdomain_1"/>
</dbReference>
<dbReference type="FunFam" id="3.90.650.10:FF:000019">
    <property type="entry name" value="Trifunctional purine biosynthetic protein adenosine-3"/>
    <property type="match status" value="1"/>
</dbReference>
<dbReference type="SUPFAM" id="SSF53328">
    <property type="entry name" value="Formyltransferase"/>
    <property type="match status" value="1"/>
</dbReference>
<evidence type="ECO:0000256" key="10">
    <source>
        <dbReference type="ARBA" id="ARBA00022741"/>
    </source>
</evidence>
<evidence type="ECO:0000256" key="7">
    <source>
        <dbReference type="ARBA" id="ARBA00022598"/>
    </source>
</evidence>
<dbReference type="HAMAP" id="MF_01930">
    <property type="entry name" value="PurN"/>
    <property type="match status" value="1"/>
</dbReference>
<dbReference type="GO" id="GO:0005524">
    <property type="term" value="F:ATP binding"/>
    <property type="evidence" value="ECO:0007669"/>
    <property type="project" value="UniProtKB-UniRule"/>
</dbReference>
<dbReference type="InterPro" id="IPR004733">
    <property type="entry name" value="PurM_cligase"/>
</dbReference>
<dbReference type="InterPro" id="IPR020562">
    <property type="entry name" value="PRibGlycinamide_synth_N"/>
</dbReference>
<evidence type="ECO:0000256" key="11">
    <source>
        <dbReference type="ARBA" id="ARBA00022755"/>
    </source>
</evidence>
<comment type="catalytic activity">
    <reaction evidence="16">
        <text>N(1)-(5-phospho-beta-D-ribosyl)glycinamide + (6R)-10-formyltetrahydrofolate = N(2)-formyl-N(1)-(5-phospho-beta-D-ribosyl)glycinamide + (6S)-5,6,7,8-tetrahydrofolate + H(+)</text>
        <dbReference type="Rhea" id="RHEA:15053"/>
        <dbReference type="ChEBI" id="CHEBI:15378"/>
        <dbReference type="ChEBI" id="CHEBI:57453"/>
        <dbReference type="ChEBI" id="CHEBI:143788"/>
        <dbReference type="ChEBI" id="CHEBI:147286"/>
        <dbReference type="ChEBI" id="CHEBI:195366"/>
        <dbReference type="EC" id="2.1.2.2"/>
    </reaction>
</comment>
<dbReference type="FunFam" id="3.40.50.20:FF:000006">
    <property type="entry name" value="Phosphoribosylamine--glycine ligase, chloroplastic"/>
    <property type="match status" value="1"/>
</dbReference>
<dbReference type="SUPFAM" id="SSF52440">
    <property type="entry name" value="PreATP-grasp domain"/>
    <property type="match status" value="1"/>
</dbReference>
<keyword evidence="13 16" id="KW-0464">Manganese</keyword>
<comment type="pathway">
    <text evidence="3 16">Purine metabolism; IMP biosynthesis via de novo pathway; N(1)-(5-phospho-D-ribosyl)glycinamide from 5-phospho-alpha-D-ribose 1-diphosphate: step 2/2.</text>
</comment>
<dbReference type="NCBIfam" id="TIGR04336">
    <property type="entry name" value="AmmeMemoSam_B"/>
    <property type="match status" value="1"/>
</dbReference>
<evidence type="ECO:0000256" key="6">
    <source>
        <dbReference type="ARBA" id="ARBA00008696"/>
    </source>
</evidence>
<dbReference type="Pfam" id="PF00586">
    <property type="entry name" value="AIRS"/>
    <property type="match status" value="1"/>
</dbReference>
<dbReference type="SUPFAM" id="SSF55326">
    <property type="entry name" value="PurM N-terminal domain-like"/>
    <property type="match status" value="1"/>
</dbReference>
<dbReference type="CDD" id="cd07361">
    <property type="entry name" value="MEMO_like"/>
    <property type="match status" value="1"/>
</dbReference>
<dbReference type="EC" id="6.3.4.13" evidence="16"/>
<comment type="similarity">
    <text evidence="5 16">In the C-terminal section; belongs to the GART family.</text>
</comment>
<dbReference type="FunFam" id="3.30.1330.10:FF:000001">
    <property type="entry name" value="Phosphoribosylformylglycinamidine cyclo-ligase"/>
    <property type="match status" value="1"/>
</dbReference>
<evidence type="ECO:0000313" key="18">
    <source>
        <dbReference type="EMBL" id="KAH9380452.1"/>
    </source>
</evidence>
<dbReference type="InterPro" id="IPR020560">
    <property type="entry name" value="PRibGlycinamide_synth_C-dom"/>
</dbReference>
<evidence type="ECO:0000256" key="3">
    <source>
        <dbReference type="ARBA" id="ARBA00005174"/>
    </source>
</evidence>
<evidence type="ECO:0000256" key="1">
    <source>
        <dbReference type="ARBA" id="ARBA00004686"/>
    </source>
</evidence>
<dbReference type="FunFam" id="3.30.1490.20:FF:000006">
    <property type="entry name" value="phosphoribosylamine--glycine ligase, chloroplastic-like"/>
    <property type="match status" value="1"/>
</dbReference>
<dbReference type="Pfam" id="PF02843">
    <property type="entry name" value="GARS_C"/>
    <property type="match status" value="1"/>
</dbReference>
<dbReference type="EMBL" id="JABSTR010000010">
    <property type="protein sequence ID" value="KAH9380452.1"/>
    <property type="molecule type" value="Genomic_DNA"/>
</dbReference>
<evidence type="ECO:0000256" key="14">
    <source>
        <dbReference type="ARBA" id="ARBA00023268"/>
    </source>
</evidence>
<dbReference type="InterPro" id="IPR010918">
    <property type="entry name" value="PurM-like_C_dom"/>
</dbReference>
<dbReference type="Gene3D" id="3.30.470.20">
    <property type="entry name" value="ATP-grasp fold, B domain"/>
    <property type="match status" value="2"/>
</dbReference>
<feature type="domain" description="ATP-grasp" evidence="17">
    <location>
        <begin position="138"/>
        <end position="339"/>
    </location>
</feature>
<dbReference type="InterPro" id="IPR020561">
    <property type="entry name" value="PRibGlycinamid_synth_ATP-grasp"/>
</dbReference>
<dbReference type="InterPro" id="IPR000115">
    <property type="entry name" value="PRibGlycinamide_synth"/>
</dbReference>
<dbReference type="InterPro" id="IPR011054">
    <property type="entry name" value="Rudment_hybrid_motif"/>
</dbReference>
<evidence type="ECO:0000256" key="13">
    <source>
        <dbReference type="ARBA" id="ARBA00023211"/>
    </source>
</evidence>
<keyword evidence="14 16" id="KW-0511">Multifunctional enzyme</keyword>
<dbReference type="EC" id="6.3.3.1" evidence="16"/>
<protein>
    <recommendedName>
        <fullName evidence="16">Trifunctional purine biosynthetic protein adenosine-3</fullName>
    </recommendedName>
    <domain>
        <recommendedName>
            <fullName evidence="16">Phosphoribosylamine--glycine ligase</fullName>
            <ecNumber evidence="16">6.3.4.13</ecNumber>
        </recommendedName>
        <alternativeName>
            <fullName evidence="16">Glycinamide ribonucleotide synthetase</fullName>
            <shortName evidence="16">GARS</shortName>
        </alternativeName>
        <alternativeName>
            <fullName evidence="16">Phosphoribosylglycinamide synthetase</fullName>
        </alternativeName>
    </domain>
    <domain>
        <recommendedName>
            <fullName evidence="16">Phosphoribosylformylglycinamidine cyclo-ligase</fullName>
            <ecNumber evidence="16">6.3.3.1</ecNumber>
        </recommendedName>
        <alternativeName>
            <fullName evidence="16">AIR synthase</fullName>
            <shortName evidence="16">AIRS</shortName>
        </alternativeName>
        <alternativeName>
            <fullName evidence="16">Phosphoribosyl-aminoimidazole synthetase</fullName>
        </alternativeName>
    </domain>
    <domain>
        <recommendedName>
            <fullName evidence="16">Phosphoribosylglycinamide formyltransferase</fullName>
            <ecNumber evidence="16">2.1.2.2</ecNumber>
        </recommendedName>
        <alternativeName>
            <fullName evidence="16">5'-phosphoribosylglycinamide transformylase</fullName>
        </alternativeName>
        <alternativeName>
            <fullName evidence="16">GAR transformylase</fullName>
            <shortName evidence="16">GART</shortName>
        </alternativeName>
    </domain>
</protein>
<dbReference type="Gene3D" id="3.40.50.20">
    <property type="match status" value="1"/>
</dbReference>